<dbReference type="InterPro" id="IPR051455">
    <property type="entry name" value="Bact_solute-bind_prot3"/>
</dbReference>
<keyword evidence="7" id="KW-1185">Reference proteome</keyword>
<dbReference type="Gene3D" id="3.40.190.10">
    <property type="entry name" value="Periplasmic binding protein-like II"/>
    <property type="match status" value="2"/>
</dbReference>
<evidence type="ECO:0000259" key="5">
    <source>
        <dbReference type="SMART" id="SM00062"/>
    </source>
</evidence>
<organism evidence="6 7">
    <name type="scientific">Cuspidothrix issatschenkoi CHARLIE-1</name>
    <dbReference type="NCBI Taxonomy" id="2052836"/>
    <lineage>
        <taxon>Bacteria</taxon>
        <taxon>Bacillati</taxon>
        <taxon>Cyanobacteriota</taxon>
        <taxon>Cyanophyceae</taxon>
        <taxon>Nostocales</taxon>
        <taxon>Aphanizomenonaceae</taxon>
        <taxon>Cuspidothrix</taxon>
    </lineage>
</organism>
<keyword evidence="3 4" id="KW-0732">Signal</keyword>
<accession>A0A2S6CT61</accession>
<protein>
    <submittedName>
        <fullName evidence="6">Amino acid ABC transporter substrate-binding protein</fullName>
    </submittedName>
</protein>
<dbReference type="Pfam" id="PF00497">
    <property type="entry name" value="SBP_bac_3"/>
    <property type="match status" value="1"/>
</dbReference>
<dbReference type="PANTHER" id="PTHR30085:SF7">
    <property type="entry name" value="AMINO-ACID ABC TRANSPORTER-BINDING PROTEIN YHDW-RELATED"/>
    <property type="match status" value="1"/>
</dbReference>
<dbReference type="AlphaFoldDB" id="A0A2S6CT61"/>
<name>A0A2S6CT61_9CYAN</name>
<dbReference type="SUPFAM" id="SSF53850">
    <property type="entry name" value="Periplasmic binding protein-like II"/>
    <property type="match status" value="1"/>
</dbReference>
<dbReference type="PANTHER" id="PTHR30085">
    <property type="entry name" value="AMINO ACID ABC TRANSPORTER PERMEASE"/>
    <property type="match status" value="1"/>
</dbReference>
<dbReference type="CDD" id="cd13692">
    <property type="entry name" value="PBP2_BztA"/>
    <property type="match status" value="1"/>
</dbReference>
<keyword evidence="2" id="KW-0813">Transport</keyword>
<evidence type="ECO:0000313" key="6">
    <source>
        <dbReference type="EMBL" id="PPJ62871.1"/>
    </source>
</evidence>
<dbReference type="EMBL" id="PGEM01000091">
    <property type="protein sequence ID" value="PPJ62871.1"/>
    <property type="molecule type" value="Genomic_DNA"/>
</dbReference>
<dbReference type="PROSITE" id="PS51257">
    <property type="entry name" value="PROKAR_LIPOPROTEIN"/>
    <property type="match status" value="1"/>
</dbReference>
<feature type="chain" id="PRO_5015515615" evidence="4">
    <location>
        <begin position="26"/>
        <end position="355"/>
    </location>
</feature>
<reference evidence="6 7" key="1">
    <citation type="submission" date="2018-02" db="EMBL/GenBank/DDBJ databases">
        <title>Discovery of a pederin family compound in a non-symbiotic bloom-forming cyanobacterium.</title>
        <authorList>
            <person name="Kust A."/>
            <person name="Mares J."/>
            <person name="Jokela J."/>
            <person name="Urajova P."/>
            <person name="Hajek J."/>
            <person name="Saurav K."/>
            <person name="Voracova K."/>
            <person name="Fewer D.P."/>
            <person name="Haapaniemi E."/>
            <person name="Permi P."/>
            <person name="Rehakova K."/>
            <person name="Sivonen K."/>
            <person name="Hrouzek P."/>
        </authorList>
    </citation>
    <scope>NUCLEOTIDE SEQUENCE [LARGE SCALE GENOMIC DNA]</scope>
    <source>
        <strain evidence="6 7">CHARLIE-1</strain>
    </source>
</reference>
<evidence type="ECO:0000313" key="7">
    <source>
        <dbReference type="Proteomes" id="UP000239589"/>
    </source>
</evidence>
<evidence type="ECO:0000256" key="4">
    <source>
        <dbReference type="SAM" id="SignalP"/>
    </source>
</evidence>
<feature type="signal peptide" evidence="4">
    <location>
        <begin position="1"/>
        <end position="25"/>
    </location>
</feature>
<feature type="domain" description="Solute-binding protein family 3/N-terminal" evidence="5">
    <location>
        <begin position="51"/>
        <end position="280"/>
    </location>
</feature>
<sequence>MLRMNQYVSKLARLLVLTSLALILAACDPNSNNTSKPLTRDLWSRIKASKQLVCGISGELPGFSFVGTDGEYSGIDVDICRAIAAGIFNNPNAVEYRTLNSKERFTALQTGEVDILSRNTSWTFGRATAQGLDFAPVIFYDGQGLMVRKNGGIKSLKDLKDKAICVQTGTTTEQNLADQMRKRNITYKPVVFEDVNVTFATYSEGRCDAVTADRSALLSRRSTLAKANDHFILNDVLSSEPLAPAIAKGDTRWSDIVKWTVYTLIKAEELGINSQNVSQLKNSSDPEIKRFLGVEGSLGAGLGLTNDFAFNVIKHVGNYGEIYQRNLGTKSSFNLPRGQNQLWNQNGLLYAPPFR</sequence>
<dbReference type="OrthoDB" id="115856at2"/>
<dbReference type="SMART" id="SM00062">
    <property type="entry name" value="PBPb"/>
    <property type="match status" value="1"/>
</dbReference>
<comment type="similarity">
    <text evidence="1">Belongs to the bacterial solute-binding protein 3 family.</text>
</comment>
<dbReference type="Proteomes" id="UP000239589">
    <property type="component" value="Unassembled WGS sequence"/>
</dbReference>
<dbReference type="GO" id="GO:0006865">
    <property type="term" value="P:amino acid transport"/>
    <property type="evidence" value="ECO:0007669"/>
    <property type="project" value="TreeGrafter"/>
</dbReference>
<dbReference type="InterPro" id="IPR001638">
    <property type="entry name" value="Solute-binding_3/MltF_N"/>
</dbReference>
<gene>
    <name evidence="6" type="ORF">CUN59_13230</name>
</gene>
<proteinExistence type="inferred from homology"/>
<evidence type="ECO:0000256" key="1">
    <source>
        <dbReference type="ARBA" id="ARBA00010333"/>
    </source>
</evidence>
<comment type="caution">
    <text evidence="6">The sequence shown here is derived from an EMBL/GenBank/DDBJ whole genome shotgun (WGS) entry which is preliminary data.</text>
</comment>
<evidence type="ECO:0000256" key="2">
    <source>
        <dbReference type="ARBA" id="ARBA00022448"/>
    </source>
</evidence>
<evidence type="ECO:0000256" key="3">
    <source>
        <dbReference type="ARBA" id="ARBA00022729"/>
    </source>
</evidence>